<keyword evidence="6" id="KW-1185">Reference proteome</keyword>
<comment type="subcellular location">
    <subcellularLocation>
        <location evidence="1">Membrane</location>
        <topology evidence="1">Single-pass membrane protein</topology>
    </subcellularLocation>
</comment>
<feature type="chain" id="PRO_5018163747" description="Wall-associated receptor kinase galacturonan-binding domain-containing protein" evidence="3">
    <location>
        <begin position="18"/>
        <end position="424"/>
    </location>
</feature>
<dbReference type="Pfam" id="PF13947">
    <property type="entry name" value="GUB_WAK_bind"/>
    <property type="match status" value="1"/>
</dbReference>
<feature type="domain" description="Wall-associated receptor kinase galacturonan-binding" evidence="4">
    <location>
        <begin position="30"/>
        <end position="92"/>
    </location>
</feature>
<dbReference type="GO" id="GO:0030247">
    <property type="term" value="F:polysaccharide binding"/>
    <property type="evidence" value="ECO:0007669"/>
    <property type="project" value="InterPro"/>
</dbReference>
<sequence>MAIASVLVLAMVAAAGAAEAPAPMIGLAGCATTCGNVSVPYPFGIGPPRCYWPGLNLTCDASGPEPPRLLLGDGTLRVAEISLRNATVRVVRSGSAIGSGSALASDRNVSFGGGFVGHGYMLSNGNELVLSGCNLVATLVEDVVSVGRGRSGVISGCASFCSFRDKKVDSVGQATGKYCSGMACCQAPINYHSSPTGVHLRWLDAGNHTEALTFLPTYVFVAEEGWFDRRPLADELLNVKRSPSKAALEVPIVLLWAVKPGQGLPRVPRLPANATAACSGDARRVLCKSENSVCAVGNLGYTCQCQDGYYGNPYLANGCQGNAKVDLYLLQGGNNDDGVPLMNGGQVHQDVVKQCVISMSVSSHKTMDVSANVSTQLEGINASAHEGPMATIPSEMAASSLQLQEWSRRYSMEEEILMSARYPR</sequence>
<proteinExistence type="predicted"/>
<dbReference type="InterPro" id="IPR025287">
    <property type="entry name" value="WAK_GUB"/>
</dbReference>
<comment type="caution">
    <text evidence="5">The sequence shown here is derived from an EMBL/GenBank/DDBJ whole genome shotgun (WGS) entry which is preliminary data.</text>
</comment>
<evidence type="ECO:0000256" key="3">
    <source>
        <dbReference type="SAM" id="SignalP"/>
    </source>
</evidence>
<evidence type="ECO:0000313" key="5">
    <source>
        <dbReference type="EMBL" id="RLN04186.1"/>
    </source>
</evidence>
<gene>
    <name evidence="5" type="ORF">C2845_PM13G10820</name>
</gene>
<dbReference type="STRING" id="4540.A0A3L6RIJ6"/>
<evidence type="ECO:0000313" key="6">
    <source>
        <dbReference type="Proteomes" id="UP000275267"/>
    </source>
</evidence>
<evidence type="ECO:0000256" key="1">
    <source>
        <dbReference type="ARBA" id="ARBA00004167"/>
    </source>
</evidence>
<dbReference type="OrthoDB" id="683325at2759"/>
<evidence type="ECO:0000256" key="2">
    <source>
        <dbReference type="ARBA" id="ARBA00022729"/>
    </source>
</evidence>
<dbReference type="Proteomes" id="UP000275267">
    <property type="component" value="Unassembled WGS sequence"/>
</dbReference>
<dbReference type="PANTHER" id="PTHR33491">
    <property type="entry name" value="OSJNBA0016N04.9 PROTEIN"/>
    <property type="match status" value="1"/>
</dbReference>
<dbReference type="GO" id="GO:0016020">
    <property type="term" value="C:membrane"/>
    <property type="evidence" value="ECO:0007669"/>
    <property type="project" value="UniProtKB-SubCell"/>
</dbReference>
<dbReference type="AlphaFoldDB" id="A0A3L6RIJ6"/>
<protein>
    <recommendedName>
        <fullName evidence="4">Wall-associated receptor kinase galacturonan-binding domain-containing protein</fullName>
    </recommendedName>
</protein>
<organism evidence="5 6">
    <name type="scientific">Panicum miliaceum</name>
    <name type="common">Proso millet</name>
    <name type="synonym">Broomcorn millet</name>
    <dbReference type="NCBI Taxonomy" id="4540"/>
    <lineage>
        <taxon>Eukaryota</taxon>
        <taxon>Viridiplantae</taxon>
        <taxon>Streptophyta</taxon>
        <taxon>Embryophyta</taxon>
        <taxon>Tracheophyta</taxon>
        <taxon>Spermatophyta</taxon>
        <taxon>Magnoliopsida</taxon>
        <taxon>Liliopsida</taxon>
        <taxon>Poales</taxon>
        <taxon>Poaceae</taxon>
        <taxon>PACMAD clade</taxon>
        <taxon>Panicoideae</taxon>
        <taxon>Panicodae</taxon>
        <taxon>Paniceae</taxon>
        <taxon>Panicinae</taxon>
        <taxon>Panicum</taxon>
        <taxon>Panicum sect. Panicum</taxon>
    </lineage>
</organism>
<accession>A0A3L6RIJ6</accession>
<feature type="signal peptide" evidence="3">
    <location>
        <begin position="1"/>
        <end position="17"/>
    </location>
</feature>
<dbReference type="EMBL" id="PQIB02000008">
    <property type="protein sequence ID" value="RLN04186.1"/>
    <property type="molecule type" value="Genomic_DNA"/>
</dbReference>
<evidence type="ECO:0000259" key="4">
    <source>
        <dbReference type="Pfam" id="PF13947"/>
    </source>
</evidence>
<keyword evidence="2 3" id="KW-0732">Signal</keyword>
<name>A0A3L6RIJ6_PANMI</name>
<reference evidence="6" key="1">
    <citation type="journal article" date="2019" name="Nat. Commun.">
        <title>The genome of broomcorn millet.</title>
        <authorList>
            <person name="Zou C."/>
            <person name="Miki D."/>
            <person name="Li D."/>
            <person name="Tang Q."/>
            <person name="Xiao L."/>
            <person name="Rajput S."/>
            <person name="Deng P."/>
            <person name="Jia W."/>
            <person name="Huang R."/>
            <person name="Zhang M."/>
            <person name="Sun Y."/>
            <person name="Hu J."/>
            <person name="Fu X."/>
            <person name="Schnable P.S."/>
            <person name="Li F."/>
            <person name="Zhang H."/>
            <person name="Feng B."/>
            <person name="Zhu X."/>
            <person name="Liu R."/>
            <person name="Schnable J.C."/>
            <person name="Zhu J.-K."/>
            <person name="Zhang H."/>
        </authorList>
    </citation>
    <scope>NUCLEOTIDE SEQUENCE [LARGE SCALE GENOMIC DNA]</scope>
</reference>